<evidence type="ECO:0000313" key="5">
    <source>
        <dbReference type="Proteomes" id="UP000050564"/>
    </source>
</evidence>
<evidence type="ECO:0000313" key="4">
    <source>
        <dbReference type="EMBL" id="KPW69300.1"/>
    </source>
</evidence>
<keyword evidence="1" id="KW-0560">Oxidoreductase</keyword>
<comment type="caution">
    <text evidence="4">The sequence shown here is derived from an EMBL/GenBank/DDBJ whole genome shotgun (WGS) entry which is preliminary data.</text>
</comment>
<dbReference type="PATRIC" id="fig|86840.3.peg.432"/>
<dbReference type="EMBL" id="LJPX01000447">
    <property type="protein sequence ID" value="KPW69300.1"/>
    <property type="molecule type" value="Genomic_DNA"/>
</dbReference>
<dbReference type="Pfam" id="PF01266">
    <property type="entry name" value="DAO"/>
    <property type="match status" value="1"/>
</dbReference>
<accession>A0A0P9KUY5</accession>
<sequence length="74" mass="7992">MIYDFCVIGGGIVGLATAMQLLRAHPGASLVLVEKEAAIAKETLIYSKTQLLPPDKSRPPERCRDEKSNKSAPP</sequence>
<reference evidence="4 5" key="1">
    <citation type="submission" date="2015-09" db="EMBL/GenBank/DDBJ databases">
        <title>Genome announcement of multiple Pseudomonas syringae strains.</title>
        <authorList>
            <person name="Thakur S."/>
            <person name="Wang P.W."/>
            <person name="Gong Y."/>
            <person name="Weir B.S."/>
            <person name="Guttman D.S."/>
        </authorList>
    </citation>
    <scope>NUCLEOTIDE SEQUENCE [LARGE SCALE GENOMIC DNA]</scope>
    <source>
        <strain evidence="4 5">ICMP2823</strain>
    </source>
</reference>
<feature type="domain" description="FAD dependent oxidoreductase" evidence="3">
    <location>
        <begin position="4"/>
        <end position="43"/>
    </location>
</feature>
<dbReference type="AlphaFoldDB" id="A0A0P9KUY5"/>
<evidence type="ECO:0000259" key="3">
    <source>
        <dbReference type="Pfam" id="PF01266"/>
    </source>
</evidence>
<feature type="region of interest" description="Disordered" evidence="2">
    <location>
        <begin position="50"/>
        <end position="74"/>
    </location>
</feature>
<name>A0A0P9KUY5_PSECA</name>
<dbReference type="InterPro" id="IPR036188">
    <property type="entry name" value="FAD/NAD-bd_sf"/>
</dbReference>
<protein>
    <recommendedName>
        <fullName evidence="3">FAD dependent oxidoreductase domain-containing protein</fullName>
    </recommendedName>
</protein>
<dbReference type="InterPro" id="IPR006076">
    <property type="entry name" value="FAD-dep_OxRdtase"/>
</dbReference>
<proteinExistence type="predicted"/>
<organism evidence="4 5">
    <name type="scientific">Pseudomonas cannabina</name>
    <dbReference type="NCBI Taxonomy" id="86840"/>
    <lineage>
        <taxon>Bacteria</taxon>
        <taxon>Pseudomonadati</taxon>
        <taxon>Pseudomonadota</taxon>
        <taxon>Gammaproteobacteria</taxon>
        <taxon>Pseudomonadales</taxon>
        <taxon>Pseudomonadaceae</taxon>
        <taxon>Pseudomonas</taxon>
    </lineage>
</organism>
<evidence type="ECO:0000256" key="1">
    <source>
        <dbReference type="ARBA" id="ARBA00023002"/>
    </source>
</evidence>
<dbReference type="SUPFAM" id="SSF51905">
    <property type="entry name" value="FAD/NAD(P)-binding domain"/>
    <property type="match status" value="1"/>
</dbReference>
<evidence type="ECO:0000256" key="2">
    <source>
        <dbReference type="SAM" id="MobiDB-lite"/>
    </source>
</evidence>
<feature type="compositionally biased region" description="Basic and acidic residues" evidence="2">
    <location>
        <begin position="55"/>
        <end position="74"/>
    </location>
</feature>
<dbReference type="Gene3D" id="3.50.50.60">
    <property type="entry name" value="FAD/NAD(P)-binding domain"/>
    <property type="match status" value="1"/>
</dbReference>
<dbReference type="Proteomes" id="UP000050564">
    <property type="component" value="Unassembled WGS sequence"/>
</dbReference>
<gene>
    <name evidence="4" type="ORF">ALO81_200222</name>
</gene>
<dbReference type="GO" id="GO:0016491">
    <property type="term" value="F:oxidoreductase activity"/>
    <property type="evidence" value="ECO:0007669"/>
    <property type="project" value="UniProtKB-KW"/>
</dbReference>